<name>A0A916QJG0_9LACO</name>
<comment type="caution">
    <text evidence="2">The sequence shown here is derived from an EMBL/GenBank/DDBJ whole genome shotgun (WGS) entry which is preliminary data.</text>
</comment>
<gene>
    <name evidence="2" type="ORF">LCB40_15930</name>
</gene>
<evidence type="ECO:0000256" key="1">
    <source>
        <dbReference type="SAM" id="Phobius"/>
    </source>
</evidence>
<organism evidence="2 3">
    <name type="scientific">Lactobacillus corticis</name>
    <dbReference type="NCBI Taxonomy" id="2201249"/>
    <lineage>
        <taxon>Bacteria</taxon>
        <taxon>Bacillati</taxon>
        <taxon>Bacillota</taxon>
        <taxon>Bacilli</taxon>
        <taxon>Lactobacillales</taxon>
        <taxon>Lactobacillaceae</taxon>
        <taxon>Lactobacillus</taxon>
    </lineage>
</organism>
<evidence type="ECO:0000313" key="2">
    <source>
        <dbReference type="EMBL" id="GFZ27713.1"/>
    </source>
</evidence>
<protein>
    <submittedName>
        <fullName evidence="2">Uncharacterized protein</fullName>
    </submittedName>
</protein>
<dbReference type="Proteomes" id="UP000677218">
    <property type="component" value="Unassembled WGS sequence"/>
</dbReference>
<feature type="transmembrane region" description="Helical" evidence="1">
    <location>
        <begin position="254"/>
        <end position="273"/>
    </location>
</feature>
<proteinExistence type="predicted"/>
<sequence>MPMAGASRAEVHRMNQGQNKQYKRVLALILFLGIGLGLVTGTFLNPSFMKGQITSNNNSAVIARQINGHFNALADYVGADAADDTNLLSEKEALPIANHVIDYVLGIHWLKTNSSSLAKTIYNDIQKDVTSDSSTDAQGIKKQLKEHQSSAVAYVTAAFDLSLVMLGANLVTILLVINIVIIVSVIIMLLSMIREMREMLSTRSMIHTIVAAGMWAAGWLILLSGIMAIIPVLFNVEAWNLGGVGYLIEIASSTFLDFVIVGTVLYIVCAIPWQATAAK</sequence>
<reference evidence="2" key="1">
    <citation type="submission" date="2020-08" db="EMBL/GenBank/DDBJ databases">
        <title>Taxonomic study for Lactobacillus species isolated from hardwood bark.</title>
        <authorList>
            <person name="Tohno M."/>
            <person name="Tanizawa Y."/>
        </authorList>
    </citation>
    <scope>NUCLEOTIDE SEQUENCE</scope>
    <source>
        <strain evidence="2">B40</strain>
    </source>
</reference>
<keyword evidence="1" id="KW-1133">Transmembrane helix</keyword>
<dbReference type="EMBL" id="BMAY01000016">
    <property type="protein sequence ID" value="GFZ27713.1"/>
    <property type="molecule type" value="Genomic_DNA"/>
</dbReference>
<feature type="transmembrane region" description="Helical" evidence="1">
    <location>
        <begin position="174"/>
        <end position="193"/>
    </location>
</feature>
<keyword evidence="1" id="KW-0472">Membrane</keyword>
<keyword evidence="1" id="KW-0812">Transmembrane</keyword>
<feature type="transmembrane region" description="Helical" evidence="1">
    <location>
        <begin position="25"/>
        <end position="44"/>
    </location>
</feature>
<dbReference type="AlphaFoldDB" id="A0A916QJG0"/>
<accession>A0A916QJG0</accession>
<keyword evidence="3" id="KW-1185">Reference proteome</keyword>
<feature type="transmembrane region" description="Helical" evidence="1">
    <location>
        <begin position="205"/>
        <end position="234"/>
    </location>
</feature>
<evidence type="ECO:0000313" key="3">
    <source>
        <dbReference type="Proteomes" id="UP000677218"/>
    </source>
</evidence>